<feature type="region of interest" description="Disordered" evidence="1">
    <location>
        <begin position="108"/>
        <end position="157"/>
    </location>
</feature>
<accession>W9CNE0</accession>
<dbReference type="AlphaFoldDB" id="W9CNE0"/>
<dbReference type="OrthoDB" id="5386823at2759"/>
<protein>
    <submittedName>
        <fullName evidence="2">Uncharacterized protein</fullName>
    </submittedName>
</protein>
<feature type="compositionally biased region" description="Polar residues" evidence="1">
    <location>
        <begin position="76"/>
        <end position="85"/>
    </location>
</feature>
<proteinExistence type="predicted"/>
<evidence type="ECO:0000313" key="2">
    <source>
        <dbReference type="EMBL" id="ESZ96030.1"/>
    </source>
</evidence>
<feature type="compositionally biased region" description="Basic and acidic residues" evidence="1">
    <location>
        <begin position="129"/>
        <end position="145"/>
    </location>
</feature>
<dbReference type="HOGENOM" id="CLU_135725_0_0_1"/>
<reference evidence="2 3" key="1">
    <citation type="journal article" date="2014" name="Genome Announc.">
        <title>Draft genome sequence of Sclerotinia borealis, a psychrophilic plant pathogenic fungus.</title>
        <authorList>
            <person name="Mardanov A.V."/>
            <person name="Beletsky A.V."/>
            <person name="Kadnikov V.V."/>
            <person name="Ignatov A.N."/>
            <person name="Ravin N.V."/>
        </authorList>
    </citation>
    <scope>NUCLEOTIDE SEQUENCE [LARGE SCALE GENOMIC DNA]</scope>
    <source>
        <strain evidence="3">F-4157</strain>
    </source>
</reference>
<name>W9CNE0_SCLBF</name>
<sequence length="157" mass="16336">MTEATNTKMMDTERGGENTQYESQNIFTQSPAKDQGTLGGISYFSISPINYSLSLSSLSPNTRVNQTHPLIKVDSTGPTEATLQSAAKHKARGEKTAENIRYGEAISEHGFGGETVGNEGGVGLGSESGDGKGEGGKESEVDVRRKMGYAGGSGVGG</sequence>
<comment type="caution">
    <text evidence="2">The sequence shown here is derived from an EMBL/GenBank/DDBJ whole genome shotgun (WGS) entry which is preliminary data.</text>
</comment>
<gene>
    <name evidence="2" type="ORF">SBOR_3603</name>
</gene>
<evidence type="ECO:0000313" key="3">
    <source>
        <dbReference type="Proteomes" id="UP000019487"/>
    </source>
</evidence>
<evidence type="ECO:0000256" key="1">
    <source>
        <dbReference type="SAM" id="MobiDB-lite"/>
    </source>
</evidence>
<dbReference type="EMBL" id="AYSA01000157">
    <property type="protein sequence ID" value="ESZ96030.1"/>
    <property type="molecule type" value="Genomic_DNA"/>
</dbReference>
<keyword evidence="3" id="KW-1185">Reference proteome</keyword>
<feature type="compositionally biased region" description="Gly residues" evidence="1">
    <location>
        <begin position="110"/>
        <end position="128"/>
    </location>
</feature>
<dbReference type="Proteomes" id="UP000019487">
    <property type="component" value="Unassembled WGS sequence"/>
</dbReference>
<feature type="region of interest" description="Disordered" evidence="1">
    <location>
        <begin position="69"/>
        <end position="96"/>
    </location>
</feature>
<organism evidence="2 3">
    <name type="scientific">Sclerotinia borealis (strain F-4128)</name>
    <dbReference type="NCBI Taxonomy" id="1432307"/>
    <lineage>
        <taxon>Eukaryota</taxon>
        <taxon>Fungi</taxon>
        <taxon>Dikarya</taxon>
        <taxon>Ascomycota</taxon>
        <taxon>Pezizomycotina</taxon>
        <taxon>Leotiomycetes</taxon>
        <taxon>Helotiales</taxon>
        <taxon>Sclerotiniaceae</taxon>
        <taxon>Sclerotinia</taxon>
    </lineage>
</organism>
<feature type="region of interest" description="Disordered" evidence="1">
    <location>
        <begin position="1"/>
        <end position="20"/>
    </location>
</feature>